<dbReference type="PANTHER" id="PTHR35812:SF1">
    <property type="entry name" value="LIPOPROTEIN"/>
    <property type="match status" value="1"/>
</dbReference>
<dbReference type="AlphaFoldDB" id="A0A410P6X9"/>
<proteinExistence type="predicted"/>
<reference evidence="2 3" key="1">
    <citation type="submission" date="2017-01" db="EMBL/GenBank/DDBJ databases">
        <title>First insights into the biology of 'candidatus Vampirococcus archaeovorus'.</title>
        <authorList>
            <person name="Kizina J."/>
            <person name="Jordan S."/>
            <person name="Stueber K."/>
            <person name="Reinhardt R."/>
            <person name="Harder J."/>
        </authorList>
    </citation>
    <scope>NUCLEOTIDE SEQUENCE [LARGE SCALE GENOMIC DNA]</scope>
    <source>
        <strain evidence="2 3">LiM</strain>
    </source>
</reference>
<name>A0A410P6X9_VELA1</name>
<accession>A0A410P6X9</accession>
<dbReference type="RefSeq" id="WP_128700784.1">
    <property type="nucleotide sequence ID" value="NZ_CP019384.1"/>
</dbReference>
<dbReference type="Proteomes" id="UP000287243">
    <property type="component" value="Chromosome"/>
</dbReference>
<dbReference type="EMBL" id="CP019384">
    <property type="protein sequence ID" value="QAT17818.1"/>
    <property type="molecule type" value="Genomic_DNA"/>
</dbReference>
<dbReference type="InterPro" id="IPR011460">
    <property type="entry name" value="Lcl_C"/>
</dbReference>
<organism evidence="2 3">
    <name type="scientific">Velamenicoccus archaeovorus</name>
    <dbReference type="NCBI Taxonomy" id="1930593"/>
    <lineage>
        <taxon>Bacteria</taxon>
        <taxon>Pseudomonadati</taxon>
        <taxon>Candidatus Omnitrophota</taxon>
        <taxon>Candidatus Velamenicoccus</taxon>
    </lineage>
</organism>
<protein>
    <recommendedName>
        <fullName evidence="1">Lcl C-terminal domain-containing protein</fullName>
    </recommendedName>
</protein>
<dbReference type="OrthoDB" id="9793251at2"/>
<dbReference type="KEGG" id="vai:BU251_08830"/>
<evidence type="ECO:0000313" key="2">
    <source>
        <dbReference type="EMBL" id="QAT17818.1"/>
    </source>
</evidence>
<feature type="domain" description="Lcl C-terminal" evidence="1">
    <location>
        <begin position="60"/>
        <end position="179"/>
    </location>
</feature>
<dbReference type="Pfam" id="PF07603">
    <property type="entry name" value="Lcl_C"/>
    <property type="match status" value="1"/>
</dbReference>
<evidence type="ECO:0000313" key="3">
    <source>
        <dbReference type="Proteomes" id="UP000287243"/>
    </source>
</evidence>
<gene>
    <name evidence="2" type="ORF">BU251_08830</name>
</gene>
<sequence length="183" mass="21014">MDHIKHQKKNRIITRVNEIVTNGGLPKTGQMMSYQMGDDGYYQMGYPLGGGQRFIDNGDGTVVDTVTGLMWVKDLQMAGFGMTMYWYDAINACENLFFAGHDDWRMPNINELMSIVDHSRYSPAFDPMVFTPMPDMWTPYWSSTVCVSWTDGAWCMYPYDGYKTTWGRPWDMCYVLPVRGGQA</sequence>
<keyword evidence="3" id="KW-1185">Reference proteome</keyword>
<dbReference type="PANTHER" id="PTHR35812">
    <property type="entry name" value="LIPOPROTEIN"/>
    <property type="match status" value="1"/>
</dbReference>
<evidence type="ECO:0000259" key="1">
    <source>
        <dbReference type="Pfam" id="PF07603"/>
    </source>
</evidence>